<name>E3J7A8_PSEI1</name>
<accession>E3J7A8</accession>
<dbReference type="EMBL" id="CP002299">
    <property type="protein sequence ID" value="ADP78381.1"/>
    <property type="molecule type" value="Genomic_DNA"/>
</dbReference>
<dbReference type="Proteomes" id="UP000002484">
    <property type="component" value="Chromosome"/>
</dbReference>
<sequence length="128" mass="13072" precursor="true">MVLVLAIAACGSGACHAVFVDGRDVWVVGDRLPQRASGRDGDPARTTVRVDLTVFEPATARLRAAFHAAGTDPAEIDELAESVRAGSAYVVGSAATTPPESIGVASHEAAVIARRLPSKVVGQLALAA</sequence>
<evidence type="ECO:0000313" key="1">
    <source>
        <dbReference type="EMBL" id="ADP78381.1"/>
    </source>
</evidence>
<dbReference type="InParanoid" id="E3J7A8"/>
<keyword evidence="2" id="KW-1185">Reference proteome</keyword>
<dbReference type="PROSITE" id="PS00436">
    <property type="entry name" value="PEROXIDASE_2"/>
    <property type="match status" value="1"/>
</dbReference>
<dbReference type="HOGENOM" id="CLU_1956407_0_0_11"/>
<dbReference type="KEGG" id="fri:FraEuI1c_0295"/>
<dbReference type="RefSeq" id="WP_013421504.1">
    <property type="nucleotide sequence ID" value="NC_014666.1"/>
</dbReference>
<dbReference type="GO" id="GO:0004601">
    <property type="term" value="F:peroxidase activity"/>
    <property type="evidence" value="ECO:0007669"/>
    <property type="project" value="InterPro"/>
</dbReference>
<evidence type="ECO:0000313" key="2">
    <source>
        <dbReference type="Proteomes" id="UP000002484"/>
    </source>
</evidence>
<dbReference type="InterPro" id="IPR019794">
    <property type="entry name" value="Peroxidases_AS"/>
</dbReference>
<proteinExistence type="predicted"/>
<dbReference type="AlphaFoldDB" id="E3J7A8"/>
<gene>
    <name evidence="1" type="ordered locus">FraEuI1c_0295</name>
</gene>
<protein>
    <submittedName>
        <fullName evidence="1">Uncharacterized protein</fullName>
    </submittedName>
</protein>
<reference evidence="1 2" key="1">
    <citation type="submission" date="2010-10" db="EMBL/GenBank/DDBJ databases">
        <title>Complete sequence of Frankia sp. EuI1c.</title>
        <authorList>
            <consortium name="US DOE Joint Genome Institute"/>
            <person name="Lucas S."/>
            <person name="Copeland A."/>
            <person name="Lapidus A."/>
            <person name="Cheng J.-F."/>
            <person name="Bruce D."/>
            <person name="Goodwin L."/>
            <person name="Pitluck S."/>
            <person name="Chertkov O."/>
            <person name="Detter J.C."/>
            <person name="Han C."/>
            <person name="Tapia R."/>
            <person name="Land M."/>
            <person name="Hauser L."/>
            <person name="Jeffries C."/>
            <person name="Kyrpides N."/>
            <person name="Ivanova N."/>
            <person name="Mikhailova N."/>
            <person name="Beauchemin N."/>
            <person name="Sen A."/>
            <person name="Sur S.A."/>
            <person name="Gtari M."/>
            <person name="Wall L."/>
            <person name="Tisa L."/>
            <person name="Woyke T."/>
        </authorList>
    </citation>
    <scope>NUCLEOTIDE SEQUENCE [LARGE SCALE GENOMIC DNA]</scope>
    <source>
        <strain evidence="2">DSM 45817 / CECT 9037 / EuI1c</strain>
    </source>
</reference>
<organism evidence="1 2">
    <name type="scientific">Pseudofrankia inefficax (strain DSM 45817 / CECT 9037 / DDB 130130 / EuI1c)</name>
    <name type="common">Frankia inefficax</name>
    <dbReference type="NCBI Taxonomy" id="298654"/>
    <lineage>
        <taxon>Bacteria</taxon>
        <taxon>Bacillati</taxon>
        <taxon>Actinomycetota</taxon>
        <taxon>Actinomycetes</taxon>
        <taxon>Frankiales</taxon>
        <taxon>Frankiaceae</taxon>
        <taxon>Pseudofrankia</taxon>
    </lineage>
</organism>